<evidence type="ECO:0000313" key="1">
    <source>
        <dbReference type="EMBL" id="KAK7885870.1"/>
    </source>
</evidence>
<protein>
    <submittedName>
        <fullName evidence="1">Uncharacterized protein</fullName>
    </submittedName>
</protein>
<gene>
    <name evidence="1" type="ORF">WMY93_025491</name>
</gene>
<dbReference type="EMBL" id="JBBPFD010000019">
    <property type="protein sequence ID" value="KAK7885870.1"/>
    <property type="molecule type" value="Genomic_DNA"/>
</dbReference>
<evidence type="ECO:0000313" key="2">
    <source>
        <dbReference type="Proteomes" id="UP001460270"/>
    </source>
</evidence>
<dbReference type="Proteomes" id="UP001460270">
    <property type="component" value="Unassembled WGS sequence"/>
</dbReference>
<reference evidence="2" key="1">
    <citation type="submission" date="2024-04" db="EMBL/GenBank/DDBJ databases">
        <title>Salinicola lusitanus LLJ914,a marine bacterium isolated from the Okinawa Trough.</title>
        <authorList>
            <person name="Li J."/>
        </authorList>
    </citation>
    <scope>NUCLEOTIDE SEQUENCE [LARGE SCALE GENOMIC DNA]</scope>
</reference>
<organism evidence="1 2">
    <name type="scientific">Mugilogobius chulae</name>
    <name type="common">yellowstripe goby</name>
    <dbReference type="NCBI Taxonomy" id="88201"/>
    <lineage>
        <taxon>Eukaryota</taxon>
        <taxon>Metazoa</taxon>
        <taxon>Chordata</taxon>
        <taxon>Craniata</taxon>
        <taxon>Vertebrata</taxon>
        <taxon>Euteleostomi</taxon>
        <taxon>Actinopterygii</taxon>
        <taxon>Neopterygii</taxon>
        <taxon>Teleostei</taxon>
        <taxon>Neoteleostei</taxon>
        <taxon>Acanthomorphata</taxon>
        <taxon>Gobiaria</taxon>
        <taxon>Gobiiformes</taxon>
        <taxon>Gobioidei</taxon>
        <taxon>Gobiidae</taxon>
        <taxon>Gobionellinae</taxon>
        <taxon>Mugilogobius</taxon>
    </lineage>
</organism>
<sequence>MLPPAICKDKRIPVIPEQDTRCRCSLLKRQPPLREGEFSKSKPVPSCPVLSCPVLSCPVLSCPVRCGKRTDTQTEQSLEQMTLTSAALCPGRPGADRVKPPYLTPEAPQETKQRCALITVHIWNHWYWIVGNQIKHVPLHALTGSTLHCTNTVRECALPRSEIDARDALTSVLSRCPTSPRPIRAQRSVGTVCVCCSRAGGWGTLRHRSAHPLLCRFTGRVLQQAAEDAAEDMRMREAVCGCRHLTFSQPCFMVPLELIYGNALRHIPAARVFGAGMCAGEERAVRCYDLVREHRLRSVALNLKSARL</sequence>
<comment type="caution">
    <text evidence="1">The sequence shown here is derived from an EMBL/GenBank/DDBJ whole genome shotgun (WGS) entry which is preliminary data.</text>
</comment>
<proteinExistence type="predicted"/>
<name>A0AAW0MZ17_9GOBI</name>
<accession>A0AAW0MZ17</accession>
<keyword evidence="2" id="KW-1185">Reference proteome</keyword>
<dbReference type="AlphaFoldDB" id="A0AAW0MZ17"/>